<dbReference type="InterPro" id="IPR008978">
    <property type="entry name" value="HSP20-like_chaperone"/>
</dbReference>
<reference evidence="2 3" key="1">
    <citation type="submission" date="2017-04" db="EMBL/GenBank/DDBJ databases">
        <title>Draft Aigarchaeota genome from a New Zealand hot spring.</title>
        <authorList>
            <person name="Reysenbach A.-L."/>
            <person name="Donaho J.A."/>
            <person name="Gerhart J."/>
            <person name="Kelley J.F."/>
            <person name="Kouba K."/>
            <person name="Podar M."/>
            <person name="Stott M."/>
        </authorList>
    </citation>
    <scope>NUCLEOTIDE SEQUENCE [LARGE SCALE GENOMIC DNA]</scope>
    <source>
        <strain evidence="2">NZ13_MG1</strain>
    </source>
</reference>
<feature type="transmembrane region" description="Helical" evidence="1">
    <location>
        <begin position="12"/>
        <end position="32"/>
    </location>
</feature>
<evidence type="ECO:0000256" key="1">
    <source>
        <dbReference type="SAM" id="Phobius"/>
    </source>
</evidence>
<feature type="transmembrane region" description="Helical" evidence="1">
    <location>
        <begin position="38"/>
        <end position="55"/>
    </location>
</feature>
<keyword evidence="1" id="KW-0472">Membrane</keyword>
<dbReference type="SUPFAM" id="SSF49764">
    <property type="entry name" value="HSP20-like chaperones"/>
    <property type="match status" value="1"/>
</dbReference>
<keyword evidence="1" id="KW-0812">Transmembrane</keyword>
<comment type="caution">
    <text evidence="2">The sequence shown here is derived from an EMBL/GenBank/DDBJ whole genome shotgun (WGS) entry which is preliminary data.</text>
</comment>
<evidence type="ECO:0000313" key="2">
    <source>
        <dbReference type="EMBL" id="PUA34195.1"/>
    </source>
</evidence>
<proteinExistence type="predicted"/>
<gene>
    <name evidence="2" type="ORF">B9J98_00975</name>
</gene>
<keyword evidence="1" id="KW-1133">Transmembrane helix</keyword>
<organism evidence="2 3">
    <name type="scientific">Candidatus Terraquivivens tikiterensis</name>
    <dbReference type="NCBI Taxonomy" id="1980982"/>
    <lineage>
        <taxon>Archaea</taxon>
        <taxon>Nitrososphaerota</taxon>
        <taxon>Candidatus Wolframiiraptoraceae</taxon>
        <taxon>Candidatus Terraquivivens</taxon>
    </lineage>
</organism>
<evidence type="ECO:0000313" key="3">
    <source>
        <dbReference type="Proteomes" id="UP000244066"/>
    </source>
</evidence>
<sequence>MQASKDQGVHGLRPMAATLLAIIMLVVVMLALRLQRGFIGILLVAVTAFVFFYWIREVRKMLRASRLRDFIYEVVDEGDFISIIAQVPGPEDAVNVLTLGKRIVIKGGGGFKKTLVLSHRVTLMQKSYKNGVLTVRMQKL</sequence>
<dbReference type="EMBL" id="NDWU01000002">
    <property type="protein sequence ID" value="PUA34195.1"/>
    <property type="molecule type" value="Genomic_DNA"/>
</dbReference>
<name>A0A2R7Y9J7_9ARCH</name>
<dbReference type="AlphaFoldDB" id="A0A2R7Y9J7"/>
<accession>A0A2R7Y9J7</accession>
<dbReference type="CDD" id="cd06464">
    <property type="entry name" value="ACD_sHsps-like"/>
    <property type="match status" value="1"/>
</dbReference>
<protein>
    <submittedName>
        <fullName evidence="2">Uncharacterized protein</fullName>
    </submittedName>
</protein>
<dbReference type="Proteomes" id="UP000244066">
    <property type="component" value="Unassembled WGS sequence"/>
</dbReference>